<dbReference type="OrthoDB" id="9780939at2"/>
<dbReference type="SUPFAM" id="SSF46689">
    <property type="entry name" value="Homeodomain-like"/>
    <property type="match status" value="1"/>
</dbReference>
<dbReference type="PROSITE" id="PS01081">
    <property type="entry name" value="HTH_TETR_1"/>
    <property type="match status" value="1"/>
</dbReference>
<proteinExistence type="predicted"/>
<dbReference type="PANTHER" id="PTHR43479">
    <property type="entry name" value="ACREF/ENVCD OPERON REPRESSOR-RELATED"/>
    <property type="match status" value="1"/>
</dbReference>
<dbReference type="AlphaFoldDB" id="A0A084JHI0"/>
<dbReference type="PROSITE" id="PS50977">
    <property type="entry name" value="HTH_TETR_2"/>
    <property type="match status" value="1"/>
</dbReference>
<keyword evidence="5" id="KW-1185">Reference proteome</keyword>
<dbReference type="SUPFAM" id="SSF48498">
    <property type="entry name" value="Tetracyclin repressor-like, C-terminal domain"/>
    <property type="match status" value="1"/>
</dbReference>
<dbReference type="InterPro" id="IPR023772">
    <property type="entry name" value="DNA-bd_HTH_TetR-type_CS"/>
</dbReference>
<dbReference type="InterPro" id="IPR050624">
    <property type="entry name" value="HTH-type_Tx_Regulator"/>
</dbReference>
<feature type="domain" description="HTH tetR-type" evidence="3">
    <location>
        <begin position="9"/>
        <end position="69"/>
    </location>
</feature>
<dbReference type="GO" id="GO:0003677">
    <property type="term" value="F:DNA binding"/>
    <property type="evidence" value="ECO:0007669"/>
    <property type="project" value="UniProtKB-UniRule"/>
</dbReference>
<dbReference type="Gene3D" id="1.10.10.60">
    <property type="entry name" value="Homeodomain-like"/>
    <property type="match status" value="1"/>
</dbReference>
<dbReference type="RefSeq" id="WP_038283535.1">
    <property type="nucleotide sequence ID" value="NZ_JPME01000024.1"/>
</dbReference>
<dbReference type="InterPro" id="IPR001647">
    <property type="entry name" value="HTH_TetR"/>
</dbReference>
<evidence type="ECO:0000256" key="2">
    <source>
        <dbReference type="PROSITE-ProRule" id="PRU00335"/>
    </source>
</evidence>
<dbReference type="Pfam" id="PF00440">
    <property type="entry name" value="TetR_N"/>
    <property type="match status" value="1"/>
</dbReference>
<dbReference type="EMBL" id="JPME01000024">
    <property type="protein sequence ID" value="KEZ88414.1"/>
    <property type="molecule type" value="Genomic_DNA"/>
</dbReference>
<dbReference type="PANTHER" id="PTHR43479:SF11">
    <property type="entry name" value="ACREF_ENVCD OPERON REPRESSOR-RELATED"/>
    <property type="match status" value="1"/>
</dbReference>
<sequence length="203" mass="23917">MEKFKELSEEKQLPIIEAALKCFGKHGYKKASMGDIAQNSGVSKPMLFHYFGTKRDLYLYLSEYVRSVMIVAYKRNEINAYDDLFERILVASRMKMGILEKYPYILKFIISMFEETDDAVTDITKKIMPEAQRFSYDLVLRKEDVVKFKESVDIDVVMRMIFLMAEGYAHEMTDERCDLGKITEELEKTIHMLKSNLYKEEYL</sequence>
<reference evidence="4 5" key="1">
    <citation type="submission" date="2014-07" db="EMBL/GenBank/DDBJ databases">
        <title>Draft genome of Clostridium celerecrescens 152B isolated from sediments associated with methane hydrate from Krishna Godavari basin.</title>
        <authorList>
            <person name="Honkalas V.S."/>
            <person name="Dabir A.P."/>
            <person name="Arora P."/>
            <person name="Dhakephalkar P.K."/>
        </authorList>
    </citation>
    <scope>NUCLEOTIDE SEQUENCE [LARGE SCALE GENOMIC DNA]</scope>
    <source>
        <strain evidence="4 5">152B</strain>
    </source>
</reference>
<organism evidence="4 5">
    <name type="scientific">Lacrimispora celerecrescens</name>
    <dbReference type="NCBI Taxonomy" id="29354"/>
    <lineage>
        <taxon>Bacteria</taxon>
        <taxon>Bacillati</taxon>
        <taxon>Bacillota</taxon>
        <taxon>Clostridia</taxon>
        <taxon>Lachnospirales</taxon>
        <taxon>Lachnospiraceae</taxon>
        <taxon>Lacrimispora</taxon>
    </lineage>
</organism>
<dbReference type="Gene3D" id="1.10.357.10">
    <property type="entry name" value="Tetracycline Repressor, domain 2"/>
    <property type="match status" value="1"/>
</dbReference>
<evidence type="ECO:0000256" key="1">
    <source>
        <dbReference type="ARBA" id="ARBA00023125"/>
    </source>
</evidence>
<comment type="caution">
    <text evidence="4">The sequence shown here is derived from an EMBL/GenBank/DDBJ whole genome shotgun (WGS) entry which is preliminary data.</text>
</comment>
<dbReference type="InterPro" id="IPR036271">
    <property type="entry name" value="Tet_transcr_reg_TetR-rel_C_sf"/>
</dbReference>
<evidence type="ECO:0000313" key="4">
    <source>
        <dbReference type="EMBL" id="KEZ88414.1"/>
    </source>
</evidence>
<dbReference type="PRINTS" id="PR00455">
    <property type="entry name" value="HTHTETR"/>
</dbReference>
<gene>
    <name evidence="4" type="ORF">IO98_18240</name>
</gene>
<evidence type="ECO:0000313" key="5">
    <source>
        <dbReference type="Proteomes" id="UP000028525"/>
    </source>
</evidence>
<accession>A0A084JHI0</accession>
<protein>
    <recommendedName>
        <fullName evidence="3">HTH tetR-type domain-containing protein</fullName>
    </recommendedName>
</protein>
<dbReference type="Proteomes" id="UP000028525">
    <property type="component" value="Unassembled WGS sequence"/>
</dbReference>
<evidence type="ECO:0000259" key="3">
    <source>
        <dbReference type="PROSITE" id="PS50977"/>
    </source>
</evidence>
<name>A0A084JHI0_9FIRM</name>
<feature type="DNA-binding region" description="H-T-H motif" evidence="2">
    <location>
        <begin position="32"/>
        <end position="51"/>
    </location>
</feature>
<dbReference type="InterPro" id="IPR009057">
    <property type="entry name" value="Homeodomain-like_sf"/>
</dbReference>
<keyword evidence="1 2" id="KW-0238">DNA-binding</keyword>
<dbReference type="STRING" id="29354.IO98_18240"/>